<dbReference type="SUPFAM" id="SSF103501">
    <property type="entry name" value="Respiratory nitrate reductase 1 gamma chain"/>
    <property type="match status" value="1"/>
</dbReference>
<keyword evidence="6 20" id="KW-0812">Transmembrane</keyword>
<keyword evidence="5 19" id="KW-0349">Heme</keyword>
<keyword evidence="13 20" id="KW-0472">Membrane</keyword>
<feature type="domain" description="NarG-like" evidence="21">
    <location>
        <begin position="6"/>
        <end position="223"/>
    </location>
</feature>
<feature type="binding site" description="axial binding residue" evidence="19">
    <location>
        <position position="66"/>
    </location>
    <ligand>
        <name>heme b</name>
        <dbReference type="ChEBI" id="CHEBI:60344"/>
        <label>2</label>
    </ligand>
    <ligandPart>
        <name>Fe</name>
        <dbReference type="ChEBI" id="CHEBI:18248"/>
    </ligandPart>
</feature>
<feature type="binding site" description="axial binding residue" evidence="19">
    <location>
        <position position="56"/>
    </location>
    <ligand>
        <name>heme b</name>
        <dbReference type="ChEBI" id="CHEBI:60344"/>
        <label>1</label>
    </ligand>
    <ligandPart>
        <name>Fe</name>
        <dbReference type="ChEBI" id="CHEBI:18248"/>
    </ligandPart>
</feature>
<evidence type="ECO:0000256" key="10">
    <source>
        <dbReference type="ARBA" id="ARBA00023002"/>
    </source>
</evidence>
<keyword evidence="12" id="KW-0534">Nitrate assimilation</keyword>
<dbReference type="InterPro" id="IPR036197">
    <property type="entry name" value="NarG-like_sf"/>
</dbReference>
<evidence type="ECO:0000256" key="18">
    <source>
        <dbReference type="ARBA" id="ARBA00071287"/>
    </source>
</evidence>
<dbReference type="GO" id="GO:0009325">
    <property type="term" value="C:nitrate reductase complex"/>
    <property type="evidence" value="ECO:0007669"/>
    <property type="project" value="InterPro"/>
</dbReference>
<dbReference type="AlphaFoldDB" id="A0A7M2YTM7"/>
<keyword evidence="3" id="KW-0813">Transport</keyword>
<dbReference type="GO" id="GO:0005886">
    <property type="term" value="C:plasma membrane"/>
    <property type="evidence" value="ECO:0007669"/>
    <property type="project" value="UniProtKB-SubCell"/>
</dbReference>
<feature type="transmembrane region" description="Helical" evidence="20">
    <location>
        <begin position="47"/>
        <end position="69"/>
    </location>
</feature>
<keyword evidence="8" id="KW-0249">Electron transport</keyword>
<evidence type="ECO:0000256" key="2">
    <source>
        <dbReference type="ARBA" id="ARBA00004651"/>
    </source>
</evidence>
<evidence type="ECO:0000256" key="14">
    <source>
        <dbReference type="ARBA" id="ARBA00056200"/>
    </source>
</evidence>
<reference evidence="23" key="2">
    <citation type="journal article" date="2019" name="MicrobiologyOpen">
        <title>High-quality draft genome sequence of Gaiella occulta isolated from a 150 meter deep mineral water borehole and comparison with the genome sequences of other deep-branching lineages of the phylum Actinobacteria.</title>
        <authorList>
            <person name="Severino R."/>
            <person name="Froufe H.J.C."/>
            <person name="Barroso C."/>
            <person name="Albuquerque L."/>
            <person name="Lobo-da-Cunha A."/>
            <person name="da Costa M.S."/>
            <person name="Egas C."/>
        </authorList>
    </citation>
    <scope>NUCLEOTIDE SEQUENCE [LARGE SCALE GENOMIC DNA]</scope>
    <source>
        <strain evidence="23">F2-233</strain>
    </source>
</reference>
<comment type="cofactor">
    <cofactor evidence="1">
        <name>Mo-bis(molybdopterin guanine dinucleotide)</name>
        <dbReference type="ChEBI" id="CHEBI:60539"/>
    </cofactor>
</comment>
<evidence type="ECO:0000256" key="15">
    <source>
        <dbReference type="ARBA" id="ARBA00061095"/>
    </source>
</evidence>
<organism evidence="22 23">
    <name type="scientific">Gaiella occulta</name>
    <dbReference type="NCBI Taxonomy" id="1002870"/>
    <lineage>
        <taxon>Bacteria</taxon>
        <taxon>Bacillati</taxon>
        <taxon>Actinomycetota</taxon>
        <taxon>Thermoleophilia</taxon>
        <taxon>Gaiellales</taxon>
        <taxon>Gaiellaceae</taxon>
        <taxon>Gaiella</taxon>
    </lineage>
</organism>
<dbReference type="GO" id="GO:0020037">
    <property type="term" value="F:heme binding"/>
    <property type="evidence" value="ECO:0007669"/>
    <property type="project" value="TreeGrafter"/>
</dbReference>
<evidence type="ECO:0000256" key="4">
    <source>
        <dbReference type="ARBA" id="ARBA00022475"/>
    </source>
</evidence>
<evidence type="ECO:0000259" key="21">
    <source>
        <dbReference type="Pfam" id="PF02665"/>
    </source>
</evidence>
<gene>
    <name evidence="22" type="ORF">Gocc_2858</name>
</gene>
<evidence type="ECO:0000256" key="6">
    <source>
        <dbReference type="ARBA" id="ARBA00022692"/>
    </source>
</evidence>
<dbReference type="RefSeq" id="WP_114797247.1">
    <property type="nucleotide sequence ID" value="NZ_QQZY01000009.1"/>
</dbReference>
<comment type="similarity">
    <text evidence="16">In the C-terminal section; belongs to the nitrate reductase gamma subunit family.</text>
</comment>
<dbReference type="InterPro" id="IPR003816">
    <property type="entry name" value="Nitrate_red_gam"/>
</dbReference>
<dbReference type="GO" id="GO:0046872">
    <property type="term" value="F:metal ion binding"/>
    <property type="evidence" value="ECO:0007669"/>
    <property type="project" value="UniProtKB-KW"/>
</dbReference>
<feature type="binding site" description="axial binding residue" evidence="19">
    <location>
        <position position="204"/>
    </location>
    <ligand>
        <name>heme b</name>
        <dbReference type="ChEBI" id="CHEBI:60344"/>
        <label>1</label>
    </ligand>
    <ligandPart>
        <name>Fe</name>
        <dbReference type="ChEBI" id="CHEBI:18248"/>
    </ligandPart>
</feature>
<evidence type="ECO:0000256" key="7">
    <source>
        <dbReference type="ARBA" id="ARBA00022723"/>
    </source>
</evidence>
<dbReference type="InterPro" id="IPR023234">
    <property type="entry name" value="NarG-like_domain"/>
</dbReference>
<evidence type="ECO:0000256" key="12">
    <source>
        <dbReference type="ARBA" id="ARBA00023063"/>
    </source>
</evidence>
<keyword evidence="9 20" id="KW-1133">Transmembrane helix</keyword>
<evidence type="ECO:0000256" key="11">
    <source>
        <dbReference type="ARBA" id="ARBA00023004"/>
    </source>
</evidence>
<comment type="similarity">
    <text evidence="17">In the N-terminal section; belongs to the nitrate reductase alpha subunit family.</text>
</comment>
<evidence type="ECO:0000256" key="8">
    <source>
        <dbReference type="ARBA" id="ARBA00022982"/>
    </source>
</evidence>
<feature type="binding site" description="axial binding residue" evidence="19">
    <location>
        <position position="186"/>
    </location>
    <ligand>
        <name>heme b</name>
        <dbReference type="ChEBI" id="CHEBI:60344"/>
        <label>1</label>
    </ligand>
    <ligandPart>
        <name>Fe</name>
        <dbReference type="ChEBI" id="CHEBI:18248"/>
    </ligandPart>
</feature>
<reference evidence="22 23" key="1">
    <citation type="submission" date="2018-07" db="EMBL/GenBank/DDBJ databases">
        <title>High-quality-draft genome sequence of Gaiella occulta.</title>
        <authorList>
            <person name="Severino R."/>
            <person name="Froufe H.J.C."/>
            <person name="Rainey F.A."/>
            <person name="Barroso C."/>
            <person name="Albuquerque L."/>
            <person name="Lobo-Da-Cunha A."/>
            <person name="Da Costa M.S."/>
            <person name="Egas C."/>
        </authorList>
    </citation>
    <scope>NUCLEOTIDE SEQUENCE [LARGE SCALE GENOMIC DNA]</scope>
    <source>
        <strain evidence="22 23">F2-233</strain>
    </source>
</reference>
<keyword evidence="7" id="KW-0479">Metal-binding</keyword>
<evidence type="ECO:0000256" key="13">
    <source>
        <dbReference type="ARBA" id="ARBA00023136"/>
    </source>
</evidence>
<name>A0A7M2YTM7_9ACTN</name>
<accession>A0A7M2YTM7</accession>
<evidence type="ECO:0000256" key="3">
    <source>
        <dbReference type="ARBA" id="ARBA00022448"/>
    </source>
</evidence>
<evidence type="ECO:0000256" key="20">
    <source>
        <dbReference type="SAM" id="Phobius"/>
    </source>
</evidence>
<dbReference type="FunFam" id="1.20.950.20:FF:000001">
    <property type="entry name" value="Respiratory nitrate reductase subunit gamma"/>
    <property type="match status" value="1"/>
</dbReference>
<keyword evidence="4" id="KW-1003">Cell membrane</keyword>
<proteinExistence type="inferred from homology"/>
<evidence type="ECO:0000256" key="19">
    <source>
        <dbReference type="PIRSR" id="PIRSR603816-1"/>
    </source>
</evidence>
<evidence type="ECO:0000313" key="22">
    <source>
        <dbReference type="EMBL" id="RDI73502.1"/>
    </source>
</evidence>
<evidence type="ECO:0000313" key="23">
    <source>
        <dbReference type="Proteomes" id="UP000254134"/>
    </source>
</evidence>
<dbReference type="OrthoDB" id="9788113at2"/>
<dbReference type="GO" id="GO:0042128">
    <property type="term" value="P:nitrate assimilation"/>
    <property type="evidence" value="ECO:0007669"/>
    <property type="project" value="UniProtKB-KW"/>
</dbReference>
<evidence type="ECO:0000256" key="16">
    <source>
        <dbReference type="ARBA" id="ARBA00061196"/>
    </source>
</evidence>
<feature type="transmembrane region" description="Helical" evidence="20">
    <location>
        <begin position="6"/>
        <end position="26"/>
    </location>
</feature>
<dbReference type="Pfam" id="PF02665">
    <property type="entry name" value="Nitrate_red_gam"/>
    <property type="match status" value="1"/>
</dbReference>
<dbReference type="GO" id="GO:0009055">
    <property type="term" value="F:electron transfer activity"/>
    <property type="evidence" value="ECO:0007669"/>
    <property type="project" value="TreeGrafter"/>
</dbReference>
<keyword evidence="23" id="KW-1185">Reference proteome</keyword>
<sequence length="235" mass="26204">MSRLDFLLWVALPYLCIASFTVGHIWRYCRDQFMWTARSTQLLERKLLMIGSVLFHFGMLAAIGGHLLGILVPRSATEAVGISDDAYHWLAVMGGLAAAALVAAGIAVLAYRRLTVPRVAATTLRSDRILYPLLVLTVVAGIAATTDTVIDRYAYRETVSPWFRGIFTLQPDGELMVGAPIVFQLHVITAWLLLAVWPFTRLVHVWSVPVTYLGRAPILYRRRAQGGRRRQAARS</sequence>
<evidence type="ECO:0000256" key="9">
    <source>
        <dbReference type="ARBA" id="ARBA00022989"/>
    </source>
</evidence>
<dbReference type="Gene3D" id="1.20.950.20">
    <property type="entry name" value="Transmembrane di-heme cytochromes, Chain C"/>
    <property type="match status" value="1"/>
</dbReference>
<evidence type="ECO:0000256" key="5">
    <source>
        <dbReference type="ARBA" id="ARBA00022617"/>
    </source>
</evidence>
<comment type="subcellular location">
    <subcellularLocation>
        <location evidence="2">Cell membrane</location>
        <topology evidence="2">Multi-pass membrane protein</topology>
    </subcellularLocation>
</comment>
<keyword evidence="10" id="KW-0560">Oxidoreductase</keyword>
<dbReference type="EMBL" id="QQZY01000009">
    <property type="protein sequence ID" value="RDI73502.1"/>
    <property type="molecule type" value="Genomic_DNA"/>
</dbReference>
<dbReference type="PANTHER" id="PTHR30598">
    <property type="entry name" value="NITRATE REDUCTASE PRIVATE CHAPERONE, REDOX ENZYME MATURATION PROTEIN REMP FAMILY"/>
    <property type="match status" value="1"/>
</dbReference>
<feature type="transmembrane region" description="Helical" evidence="20">
    <location>
        <begin position="175"/>
        <end position="197"/>
    </location>
</feature>
<comment type="caution">
    <text evidence="22">The sequence shown here is derived from an EMBL/GenBank/DDBJ whole genome shotgun (WGS) entry which is preliminary data.</text>
</comment>
<dbReference type="InterPro" id="IPR051936">
    <property type="entry name" value="Heme-iron_electron_transfer"/>
</dbReference>
<protein>
    <recommendedName>
        <fullName evidence="18">Nitrate reductase-like protein NarX</fullName>
    </recommendedName>
</protein>
<feature type="transmembrane region" description="Helical" evidence="20">
    <location>
        <begin position="131"/>
        <end position="155"/>
    </location>
</feature>
<dbReference type="NCBIfam" id="TIGR00351">
    <property type="entry name" value="narI"/>
    <property type="match status" value="1"/>
</dbReference>
<dbReference type="Proteomes" id="UP000254134">
    <property type="component" value="Unassembled WGS sequence"/>
</dbReference>
<evidence type="ECO:0000256" key="17">
    <source>
        <dbReference type="ARBA" id="ARBA00061480"/>
    </source>
</evidence>
<feature type="transmembrane region" description="Helical" evidence="20">
    <location>
        <begin position="89"/>
        <end position="111"/>
    </location>
</feature>
<dbReference type="GO" id="GO:0019645">
    <property type="term" value="P:anaerobic electron transport chain"/>
    <property type="evidence" value="ECO:0007669"/>
    <property type="project" value="TreeGrafter"/>
</dbReference>
<dbReference type="GO" id="GO:0008940">
    <property type="term" value="F:nitrate reductase activity"/>
    <property type="evidence" value="ECO:0007669"/>
    <property type="project" value="InterPro"/>
</dbReference>
<keyword evidence="11 19" id="KW-0408">Iron</keyword>
<dbReference type="PANTHER" id="PTHR30598:SF3">
    <property type="entry name" value="RESPIRATORY NITRATE REDUCTASE 1 GAMMA CHAIN"/>
    <property type="match status" value="1"/>
</dbReference>
<evidence type="ECO:0000256" key="1">
    <source>
        <dbReference type="ARBA" id="ARBA00001942"/>
    </source>
</evidence>
<comment type="similarity">
    <text evidence="15">In the central section; belongs to the NarJ/NarW family.</text>
</comment>
<comment type="function">
    <text evidence="14">Does not seem to have nitrate reductase activity.</text>
</comment>